<reference evidence="1 2" key="1">
    <citation type="submission" date="2013-11" db="EMBL/GenBank/DDBJ databases">
        <title>The Genome Sequence of Phytophthora parasitica P1976.</title>
        <authorList>
            <consortium name="The Broad Institute Genomics Platform"/>
            <person name="Russ C."/>
            <person name="Tyler B."/>
            <person name="Panabieres F."/>
            <person name="Shan W."/>
            <person name="Tripathy S."/>
            <person name="Grunwald N."/>
            <person name="Machado M."/>
            <person name="Johnson C.S."/>
            <person name="Walker B."/>
            <person name="Young S."/>
            <person name="Zeng Q."/>
            <person name="Gargeya S."/>
            <person name="Fitzgerald M."/>
            <person name="Haas B."/>
            <person name="Abouelleil A."/>
            <person name="Allen A.W."/>
            <person name="Alvarado L."/>
            <person name="Arachchi H.M."/>
            <person name="Berlin A.M."/>
            <person name="Chapman S.B."/>
            <person name="Gainer-Dewar J."/>
            <person name="Goldberg J."/>
            <person name="Griggs A."/>
            <person name="Gujja S."/>
            <person name="Hansen M."/>
            <person name="Howarth C."/>
            <person name="Imamovic A."/>
            <person name="Ireland A."/>
            <person name="Larimer J."/>
            <person name="McCowan C."/>
            <person name="Murphy C."/>
            <person name="Pearson M."/>
            <person name="Poon T.W."/>
            <person name="Priest M."/>
            <person name="Roberts A."/>
            <person name="Saif S."/>
            <person name="Shea T."/>
            <person name="Sisk P."/>
            <person name="Sykes S."/>
            <person name="Wortman J."/>
            <person name="Nusbaum C."/>
            <person name="Birren B."/>
        </authorList>
    </citation>
    <scope>NUCLEOTIDE SEQUENCE [LARGE SCALE GENOMIC DNA]</scope>
    <source>
        <strain evidence="1 2">P1976</strain>
    </source>
</reference>
<comment type="caution">
    <text evidence="1">The sequence shown here is derived from an EMBL/GenBank/DDBJ whole genome shotgun (WGS) entry which is preliminary data.</text>
</comment>
<dbReference type="Gene3D" id="1.25.40.180">
    <property type="match status" value="1"/>
</dbReference>
<name>A0A081AV54_PHYNI</name>
<dbReference type="AlphaFoldDB" id="A0A081AV54"/>
<dbReference type="Proteomes" id="UP000028582">
    <property type="component" value="Unassembled WGS sequence"/>
</dbReference>
<sequence>MSFRDGKLYKQWEDEQQHKFYLSRPLVLKGGYNSRRQAKRSMGNLHLVRCVLLRCCQAVLEVKKTSGLKTEQLEHVRQRKEDTCHFLGALFRRGIVEDDTMHRCIEMLLGVRKNLEGEFDYLNPDAVPNDINLNGLYTLGVRWVSFGISKQQYARVQVLLAIEGPTQQGREVINDACSSSSSCH</sequence>
<dbReference type="EMBL" id="ANJA01000640">
    <property type="protein sequence ID" value="ETO82765.1"/>
    <property type="molecule type" value="Genomic_DNA"/>
</dbReference>
<proteinExistence type="predicted"/>
<protein>
    <submittedName>
        <fullName evidence="1">Uncharacterized protein</fullName>
    </submittedName>
</protein>
<accession>A0A081AV54</accession>
<gene>
    <name evidence="1" type="ORF">F444_03132</name>
</gene>
<evidence type="ECO:0000313" key="2">
    <source>
        <dbReference type="Proteomes" id="UP000028582"/>
    </source>
</evidence>
<evidence type="ECO:0000313" key="1">
    <source>
        <dbReference type="EMBL" id="ETO82765.1"/>
    </source>
</evidence>
<organism evidence="1 2">
    <name type="scientific">Phytophthora nicotianae P1976</name>
    <dbReference type="NCBI Taxonomy" id="1317066"/>
    <lineage>
        <taxon>Eukaryota</taxon>
        <taxon>Sar</taxon>
        <taxon>Stramenopiles</taxon>
        <taxon>Oomycota</taxon>
        <taxon>Peronosporomycetes</taxon>
        <taxon>Peronosporales</taxon>
        <taxon>Peronosporaceae</taxon>
        <taxon>Phytophthora</taxon>
    </lineage>
</organism>